<evidence type="ECO:0000313" key="2">
    <source>
        <dbReference type="Proteomes" id="UP000634136"/>
    </source>
</evidence>
<name>A0A834TR67_9FABA</name>
<comment type="caution">
    <text evidence="1">The sequence shown here is derived from an EMBL/GenBank/DDBJ whole genome shotgun (WGS) entry which is preliminary data.</text>
</comment>
<dbReference type="AlphaFoldDB" id="A0A834TR67"/>
<dbReference type="EMBL" id="JAAIUW010000006">
    <property type="protein sequence ID" value="KAF7826875.1"/>
    <property type="molecule type" value="Genomic_DNA"/>
</dbReference>
<evidence type="ECO:0000313" key="1">
    <source>
        <dbReference type="EMBL" id="KAF7826875.1"/>
    </source>
</evidence>
<reference evidence="1" key="1">
    <citation type="submission" date="2020-09" db="EMBL/GenBank/DDBJ databases">
        <title>Genome-Enabled Discovery of Anthraquinone Biosynthesis in Senna tora.</title>
        <authorList>
            <person name="Kang S.-H."/>
            <person name="Pandey R.P."/>
            <person name="Lee C.-M."/>
            <person name="Sim J.-S."/>
            <person name="Jeong J.-T."/>
            <person name="Choi B.-S."/>
            <person name="Jung M."/>
            <person name="Ginzburg D."/>
            <person name="Zhao K."/>
            <person name="Won S.Y."/>
            <person name="Oh T.-J."/>
            <person name="Yu Y."/>
            <person name="Kim N.-H."/>
            <person name="Lee O.R."/>
            <person name="Lee T.-H."/>
            <person name="Bashyal P."/>
            <person name="Kim T.-S."/>
            <person name="Lee W.-H."/>
            <person name="Kawkins C."/>
            <person name="Kim C.-K."/>
            <person name="Kim J.S."/>
            <person name="Ahn B.O."/>
            <person name="Rhee S.Y."/>
            <person name="Sohng J.K."/>
        </authorList>
    </citation>
    <scope>NUCLEOTIDE SEQUENCE</scope>
    <source>
        <tissue evidence="1">Leaf</tissue>
    </source>
</reference>
<protein>
    <submittedName>
        <fullName evidence="1">Uncharacterized protein</fullName>
    </submittedName>
</protein>
<keyword evidence="2" id="KW-1185">Reference proteome</keyword>
<sequence>METALSVSTGWASTRLISIKNPCPPFLTVFIIVLSETPVLDSDESPDEKVLILALVSGTVLFIASKAFTIRSFSGHLFIGEPLVLVLAGASGASFNGADKSSNCSRYSLTVPVCFKAISIIIVPLLRLPRLQVSLHLSFDSERSISLLETTTQWLHLHRTRAARVSGNYCSLSLHLCHCPVPGFHPVTPFHVPLCLLPLGCHGIQNLRFGHLRRPYHPPSFRVSPKYPSSLTSIPSSE</sequence>
<dbReference type="Proteomes" id="UP000634136">
    <property type="component" value="Unassembled WGS sequence"/>
</dbReference>
<organism evidence="1 2">
    <name type="scientific">Senna tora</name>
    <dbReference type="NCBI Taxonomy" id="362788"/>
    <lineage>
        <taxon>Eukaryota</taxon>
        <taxon>Viridiplantae</taxon>
        <taxon>Streptophyta</taxon>
        <taxon>Embryophyta</taxon>
        <taxon>Tracheophyta</taxon>
        <taxon>Spermatophyta</taxon>
        <taxon>Magnoliopsida</taxon>
        <taxon>eudicotyledons</taxon>
        <taxon>Gunneridae</taxon>
        <taxon>Pentapetalae</taxon>
        <taxon>rosids</taxon>
        <taxon>fabids</taxon>
        <taxon>Fabales</taxon>
        <taxon>Fabaceae</taxon>
        <taxon>Caesalpinioideae</taxon>
        <taxon>Cassia clade</taxon>
        <taxon>Senna</taxon>
    </lineage>
</organism>
<gene>
    <name evidence="1" type="ORF">G2W53_018039</name>
</gene>
<proteinExistence type="predicted"/>
<accession>A0A834TR67</accession>